<feature type="domain" description="Condensation" evidence="1">
    <location>
        <begin position="11"/>
        <end position="133"/>
    </location>
</feature>
<dbReference type="GO" id="GO:0008610">
    <property type="term" value="P:lipid biosynthetic process"/>
    <property type="evidence" value="ECO:0007669"/>
    <property type="project" value="UniProtKB-ARBA"/>
</dbReference>
<dbReference type="GO" id="GO:0003824">
    <property type="term" value="F:catalytic activity"/>
    <property type="evidence" value="ECO:0007669"/>
    <property type="project" value="InterPro"/>
</dbReference>
<dbReference type="InterPro" id="IPR052058">
    <property type="entry name" value="Alcohol_O-acetyltransferase"/>
</dbReference>
<dbReference type="PANTHER" id="PTHR28037:SF1">
    <property type="entry name" value="ALCOHOL O-ACETYLTRANSFERASE 1-RELATED"/>
    <property type="match status" value="1"/>
</dbReference>
<sequence>MWLWYQQHPENVTFSVTITGKLNVNGLKDALAWVQQRHSRLRVKIIINAENQPQFSEKDVPSIPLKVIERQGEKDWCQEMTSELLMPLSWNQAPLIRVLLLLSPDISNLLITFHHCIGDGISGTYLIRDILQFVGEEDSYKDILPDLPPVDQLLPETAKNLSLVDEHSQESTKCDSVFAANFRTKNKKDDFDNFKISLFNWTISAKHTNQLISRCRKEKTSVHGALYAAFLLAIFAEINAQETTTFTRISHKA</sequence>
<reference evidence="3" key="1">
    <citation type="journal article" date="2020" name="ISME J.">
        <title>Comparative genomics reveals insights into cyanobacterial evolution and habitat adaptation.</title>
        <authorList>
            <person name="Chen M.Y."/>
            <person name="Teng W.K."/>
            <person name="Zhao L."/>
            <person name="Hu C.X."/>
            <person name="Zhou Y.K."/>
            <person name="Han B.P."/>
            <person name="Song L.R."/>
            <person name="Shu W.S."/>
        </authorList>
    </citation>
    <scope>NUCLEOTIDE SEQUENCE [LARGE SCALE GENOMIC DNA]</scope>
    <source>
        <strain evidence="3">FACHB-251</strain>
    </source>
</reference>
<evidence type="ECO:0000259" key="1">
    <source>
        <dbReference type="Pfam" id="PF00668"/>
    </source>
</evidence>
<dbReference type="Gene3D" id="3.30.559.30">
    <property type="entry name" value="Nonribosomal peptide synthetase, condensation domain"/>
    <property type="match status" value="1"/>
</dbReference>
<dbReference type="Proteomes" id="UP000662185">
    <property type="component" value="Unassembled WGS sequence"/>
</dbReference>
<keyword evidence="3" id="KW-1185">Reference proteome</keyword>
<dbReference type="SUPFAM" id="SSF52777">
    <property type="entry name" value="CoA-dependent acyltransferases"/>
    <property type="match status" value="1"/>
</dbReference>
<organism evidence="2 3">
    <name type="scientific">Anabaena sphaerica FACHB-251</name>
    <dbReference type="NCBI Taxonomy" id="2692883"/>
    <lineage>
        <taxon>Bacteria</taxon>
        <taxon>Bacillati</taxon>
        <taxon>Cyanobacteriota</taxon>
        <taxon>Cyanophyceae</taxon>
        <taxon>Nostocales</taxon>
        <taxon>Nostocaceae</taxon>
        <taxon>Anabaena</taxon>
    </lineage>
</organism>
<evidence type="ECO:0000313" key="3">
    <source>
        <dbReference type="Proteomes" id="UP000662185"/>
    </source>
</evidence>
<dbReference type="Gene3D" id="3.30.559.10">
    <property type="entry name" value="Chloramphenicol acetyltransferase-like domain"/>
    <property type="match status" value="1"/>
</dbReference>
<evidence type="ECO:0000313" key="2">
    <source>
        <dbReference type="EMBL" id="MBD2293614.1"/>
    </source>
</evidence>
<dbReference type="InterPro" id="IPR023213">
    <property type="entry name" value="CAT-like_dom_sf"/>
</dbReference>
<dbReference type="EMBL" id="JACJQU010000004">
    <property type="protein sequence ID" value="MBD2293614.1"/>
    <property type="molecule type" value="Genomic_DNA"/>
</dbReference>
<protein>
    <recommendedName>
        <fullName evidence="1">Condensation domain-containing protein</fullName>
    </recommendedName>
</protein>
<dbReference type="AlphaFoldDB" id="A0A927A0D6"/>
<proteinExistence type="predicted"/>
<gene>
    <name evidence="2" type="ORF">H6G06_08960</name>
</gene>
<dbReference type="Pfam" id="PF00668">
    <property type="entry name" value="Condensation"/>
    <property type="match status" value="1"/>
</dbReference>
<name>A0A927A0D6_9NOST</name>
<comment type="caution">
    <text evidence="2">The sequence shown here is derived from an EMBL/GenBank/DDBJ whole genome shotgun (WGS) entry which is preliminary data.</text>
</comment>
<accession>A0A927A0D6</accession>
<dbReference type="InterPro" id="IPR001242">
    <property type="entry name" value="Condensation_dom"/>
</dbReference>
<dbReference type="PANTHER" id="PTHR28037">
    <property type="entry name" value="ALCOHOL O-ACETYLTRANSFERASE 1-RELATED"/>
    <property type="match status" value="1"/>
</dbReference>